<sequence length="390" mass="44531">MLLSSFDKGIFMRSSLLCFLSCLGVILGYSLSVQSEEASSRQRSEPEKIESSWDDLLHGIESPEEWAEHKQQLRKRYLELLRDQYKPEKPDLQIQFHDTVIVDGIYRRQLISYQVEKDERAHAYLGVPLNLRGPAPAIVALHGTYKYGKQRAAGLIDNPDKAYLDHLCRRGYVVIAPDHFVAGHRIPEAGPYDTKAFHEKHPHWTSVGKFTYEHSIAIDVLQTLREVNPDKIGVLGHSLGGHGSMFLAAYDERVQAAAGNCSASFFRQNARVEAWARDHWYVYFNHIRPDLLEGKLPPIDFHEIMSLIAPRAFLDLSGLNDGDPLTQRQRVLMLMKVMDVYELEKAPQNFAFFVHGKGHSVAHESRALMYSWMDTHLKPESETKTKLVKP</sequence>
<dbReference type="InterPro" id="IPR029058">
    <property type="entry name" value="AB_hydrolase_fold"/>
</dbReference>
<reference evidence="2 3" key="1">
    <citation type="submission" date="2019-09" db="EMBL/GenBank/DDBJ databases">
        <title>Gimesia benthica sp. nov., a novel bacterium isolated from deep-sea water of the Northwest Indian Ocean.</title>
        <authorList>
            <person name="Dai X."/>
        </authorList>
    </citation>
    <scope>NUCLEOTIDE SEQUENCE [LARGE SCALE GENOMIC DNA]</scope>
    <source>
        <strain evidence="2 3">E7</strain>
    </source>
</reference>
<dbReference type="GO" id="GO:0016787">
    <property type="term" value="F:hydrolase activity"/>
    <property type="evidence" value="ECO:0007669"/>
    <property type="project" value="InterPro"/>
</dbReference>
<dbReference type="Gene3D" id="3.40.50.1820">
    <property type="entry name" value="alpha/beta hydrolase"/>
    <property type="match status" value="1"/>
</dbReference>
<dbReference type="InterPro" id="IPR002925">
    <property type="entry name" value="Dienelactn_hydro"/>
</dbReference>
<evidence type="ECO:0000313" key="3">
    <source>
        <dbReference type="Proteomes" id="UP000427281"/>
    </source>
</evidence>
<gene>
    <name evidence="2" type="ORF">F1728_02815</name>
</gene>
<name>A0A6I6A6H8_9PLAN</name>
<dbReference type="EMBL" id="CP043930">
    <property type="protein sequence ID" value="QGQ21683.1"/>
    <property type="molecule type" value="Genomic_DNA"/>
</dbReference>
<dbReference type="InterPro" id="IPR050261">
    <property type="entry name" value="FrsA_esterase"/>
</dbReference>
<dbReference type="PANTHER" id="PTHR22946">
    <property type="entry name" value="DIENELACTONE HYDROLASE DOMAIN-CONTAINING PROTEIN-RELATED"/>
    <property type="match status" value="1"/>
</dbReference>
<dbReference type="KEGG" id="gim:F1728_02815"/>
<proteinExistence type="predicted"/>
<keyword evidence="3" id="KW-1185">Reference proteome</keyword>
<feature type="domain" description="Dienelactone hydrolase" evidence="1">
    <location>
        <begin position="123"/>
        <end position="259"/>
    </location>
</feature>
<dbReference type="AlphaFoldDB" id="A0A6I6A6H8"/>
<dbReference type="Proteomes" id="UP000427281">
    <property type="component" value="Chromosome"/>
</dbReference>
<evidence type="ECO:0000313" key="2">
    <source>
        <dbReference type="EMBL" id="QGQ21683.1"/>
    </source>
</evidence>
<dbReference type="SUPFAM" id="SSF53474">
    <property type="entry name" value="alpha/beta-Hydrolases"/>
    <property type="match status" value="1"/>
</dbReference>
<evidence type="ECO:0000259" key="1">
    <source>
        <dbReference type="Pfam" id="PF01738"/>
    </source>
</evidence>
<accession>A0A6I6A6H8</accession>
<dbReference type="Pfam" id="PF01738">
    <property type="entry name" value="DLH"/>
    <property type="match status" value="1"/>
</dbReference>
<protein>
    <recommendedName>
        <fullName evidence="1">Dienelactone hydrolase domain-containing protein</fullName>
    </recommendedName>
</protein>
<organism evidence="2 3">
    <name type="scientific">Gimesia benthica</name>
    <dbReference type="NCBI Taxonomy" id="2608982"/>
    <lineage>
        <taxon>Bacteria</taxon>
        <taxon>Pseudomonadati</taxon>
        <taxon>Planctomycetota</taxon>
        <taxon>Planctomycetia</taxon>
        <taxon>Planctomycetales</taxon>
        <taxon>Planctomycetaceae</taxon>
        <taxon>Gimesia</taxon>
    </lineage>
</organism>